<comment type="caution">
    <text evidence="2">The sequence shown here is derived from an EMBL/GenBank/DDBJ whole genome shotgun (WGS) entry which is preliminary data.</text>
</comment>
<evidence type="ECO:0000313" key="2">
    <source>
        <dbReference type="EMBL" id="GBH22254.1"/>
    </source>
</evidence>
<proteinExistence type="predicted"/>
<evidence type="ECO:0000259" key="1">
    <source>
        <dbReference type="Pfam" id="PF00680"/>
    </source>
</evidence>
<dbReference type="AlphaFoldDB" id="A0A2V0RAX6"/>
<dbReference type="GO" id="GO:0006351">
    <property type="term" value="P:DNA-templated transcription"/>
    <property type="evidence" value="ECO:0007669"/>
    <property type="project" value="InterPro"/>
</dbReference>
<feature type="domain" description="RNA-directed RNA polymerase C-terminal" evidence="1">
    <location>
        <begin position="195"/>
        <end position="405"/>
    </location>
</feature>
<dbReference type="EMBL" id="BDQB01000147">
    <property type="protein sequence ID" value="GBH22254.1"/>
    <property type="molecule type" value="Genomic_RNA"/>
</dbReference>
<dbReference type="GO" id="GO:0003723">
    <property type="term" value="F:RNA binding"/>
    <property type="evidence" value="ECO:0007669"/>
    <property type="project" value="InterPro"/>
</dbReference>
<dbReference type="InterPro" id="IPR043502">
    <property type="entry name" value="DNA/RNA_pol_sf"/>
</dbReference>
<name>A0A2V0RAX6_9ZZZZ</name>
<organism evidence="2">
    <name type="scientific">viral metagenome</name>
    <dbReference type="NCBI Taxonomy" id="1070528"/>
    <lineage>
        <taxon>unclassified sequences</taxon>
        <taxon>metagenomes</taxon>
        <taxon>organismal metagenomes</taxon>
    </lineage>
</organism>
<sequence length="528" mass="61842">MKYEIIKLTQDSIDMYLSDSAQQSASGYFENLSRGQNPTQRTPLYKDLSSNEVFDLWVTFLKARMESFELERPLIEYDMSRLGKCGPQGGLKPLDDRLDDLFDYWQLPDTENVIIDKDCIEQVRKELFGSVRDKRPLTVENVIQRDEFDDKLITNSGSPDFAKRNDPAVQRHAIDDAKSGKWIEYPMILGSRSQRGKERFIFLAPFSTNIVEKQFLYPLMDHIRNAKIPFFAAWEGFAEVETDFENVNFFNDQVSYVQQDYTSMDKYFNSMLGELVFEVSKDFYQSKFHDEWRKVIQHVFNIPVMTQLDKLVTMPHGLMSGSGLTNFLESIVSYYLTCKYRNTLQENIDTQGLGDDLVFNYNSRKHSEEDVKTVMFDESAQLKLVLSSDKQRFDQHTTVYLQRYFDERLNINLGNYPSILALNTAMHPERFHDASKWSKEMEILRWIMILENCKQLPYFEELVQFFMKGDKYKLGLEIPNFFQQLPITYETSKSIKGFVPSYNQEGLDRGIDSFATVQYLMKQSAISY</sequence>
<reference evidence="2" key="1">
    <citation type="submission" date="2017-04" db="EMBL/GenBank/DDBJ databases">
        <title>Unveiling RNA virosphere associated with marine microorganisms.</title>
        <authorList>
            <person name="Urayama S."/>
            <person name="Takaki Y."/>
            <person name="Nishi S."/>
            <person name="Yoshida Y."/>
            <person name="Deguchi S."/>
            <person name="Takai K."/>
            <person name="Nunoura T."/>
        </authorList>
    </citation>
    <scope>NUCLEOTIDE SEQUENCE</scope>
</reference>
<dbReference type="GO" id="GO:0003968">
    <property type="term" value="F:RNA-directed RNA polymerase activity"/>
    <property type="evidence" value="ECO:0007669"/>
    <property type="project" value="InterPro"/>
</dbReference>
<accession>A0A2V0RAX6</accession>
<dbReference type="Pfam" id="PF00680">
    <property type="entry name" value="RdRP_1"/>
    <property type="match status" value="1"/>
</dbReference>
<dbReference type="InterPro" id="IPR001205">
    <property type="entry name" value="RNA-dir_pol_C"/>
</dbReference>
<protein>
    <submittedName>
        <fullName evidence="2">RdRp</fullName>
    </submittedName>
</protein>
<dbReference type="SUPFAM" id="SSF56672">
    <property type="entry name" value="DNA/RNA polymerases"/>
    <property type="match status" value="1"/>
</dbReference>